<organism evidence="1">
    <name type="scientific">Arion vulgaris</name>
    <dbReference type="NCBI Taxonomy" id="1028688"/>
    <lineage>
        <taxon>Eukaryota</taxon>
        <taxon>Metazoa</taxon>
        <taxon>Spiralia</taxon>
        <taxon>Lophotrochozoa</taxon>
        <taxon>Mollusca</taxon>
        <taxon>Gastropoda</taxon>
        <taxon>Heterobranchia</taxon>
        <taxon>Euthyneura</taxon>
        <taxon>Panpulmonata</taxon>
        <taxon>Eupulmonata</taxon>
        <taxon>Stylommatophora</taxon>
        <taxon>Helicina</taxon>
        <taxon>Arionoidea</taxon>
        <taxon>Arionidae</taxon>
        <taxon>Arion</taxon>
    </lineage>
</organism>
<gene>
    <name evidence="1" type="primary">ORF167098</name>
</gene>
<reference evidence="1" key="1">
    <citation type="submission" date="2014-12" db="EMBL/GenBank/DDBJ databases">
        <title>Insight into the proteome of Arion vulgaris.</title>
        <authorList>
            <person name="Aradska J."/>
            <person name="Bulat T."/>
            <person name="Smidak R."/>
            <person name="Sarate P."/>
            <person name="Gangsoo J."/>
            <person name="Sialana F."/>
            <person name="Bilban M."/>
            <person name="Lubec G."/>
        </authorList>
    </citation>
    <scope>NUCLEOTIDE SEQUENCE</scope>
    <source>
        <tissue evidence="1">Skin</tissue>
    </source>
</reference>
<dbReference type="AlphaFoldDB" id="A0A0B7B617"/>
<evidence type="ECO:0000313" key="1">
    <source>
        <dbReference type="EMBL" id="CEK88799.1"/>
    </source>
</evidence>
<protein>
    <submittedName>
        <fullName evidence="1">Uncharacterized protein</fullName>
    </submittedName>
</protein>
<sequence length="54" mass="6555">WCCDLITDRNMTNGITHFIEAPAFLDKQKNLIKEVIQECDPKKIMHFENKYKWR</sequence>
<accession>A0A0B7B617</accession>
<feature type="non-terminal residue" evidence="1">
    <location>
        <position position="1"/>
    </location>
</feature>
<dbReference type="EMBL" id="HACG01041934">
    <property type="protein sequence ID" value="CEK88799.1"/>
    <property type="molecule type" value="Transcribed_RNA"/>
</dbReference>
<name>A0A0B7B617_9EUPU</name>
<proteinExistence type="predicted"/>